<name>A0A0C3C6X1_OIDMZ</name>
<reference evidence="4 5" key="1">
    <citation type="submission" date="2014-04" db="EMBL/GenBank/DDBJ databases">
        <authorList>
            <consortium name="DOE Joint Genome Institute"/>
            <person name="Kuo A."/>
            <person name="Martino E."/>
            <person name="Perotto S."/>
            <person name="Kohler A."/>
            <person name="Nagy L.G."/>
            <person name="Floudas D."/>
            <person name="Copeland A."/>
            <person name="Barry K.W."/>
            <person name="Cichocki N."/>
            <person name="Veneault-Fourrey C."/>
            <person name="LaButti K."/>
            <person name="Lindquist E.A."/>
            <person name="Lipzen A."/>
            <person name="Lundell T."/>
            <person name="Morin E."/>
            <person name="Murat C."/>
            <person name="Sun H."/>
            <person name="Tunlid A."/>
            <person name="Henrissat B."/>
            <person name="Grigoriev I.V."/>
            <person name="Hibbett D.S."/>
            <person name="Martin F."/>
            <person name="Nordberg H.P."/>
            <person name="Cantor M.N."/>
            <person name="Hua S.X."/>
        </authorList>
    </citation>
    <scope>NUCLEOTIDE SEQUENCE [LARGE SCALE GENOMIC DNA]</scope>
    <source>
        <strain evidence="4 5">Zn</strain>
    </source>
</reference>
<dbReference type="InParanoid" id="A0A0C3C6X1"/>
<protein>
    <submittedName>
        <fullName evidence="4">Uncharacterized protein</fullName>
    </submittedName>
</protein>
<dbReference type="CDD" id="cd05233">
    <property type="entry name" value="SDR_c"/>
    <property type="match status" value="1"/>
</dbReference>
<dbReference type="SUPFAM" id="SSF51735">
    <property type="entry name" value="NAD(P)-binding Rossmann-fold domains"/>
    <property type="match status" value="1"/>
</dbReference>
<organism evidence="4 5">
    <name type="scientific">Oidiodendron maius (strain Zn)</name>
    <dbReference type="NCBI Taxonomy" id="913774"/>
    <lineage>
        <taxon>Eukaryota</taxon>
        <taxon>Fungi</taxon>
        <taxon>Dikarya</taxon>
        <taxon>Ascomycota</taxon>
        <taxon>Pezizomycotina</taxon>
        <taxon>Leotiomycetes</taxon>
        <taxon>Leotiomycetes incertae sedis</taxon>
        <taxon>Myxotrichaceae</taxon>
        <taxon>Oidiodendron</taxon>
    </lineage>
</organism>
<comment type="similarity">
    <text evidence="1 3">Belongs to the short-chain dehydrogenases/reductases (SDR) family.</text>
</comment>
<dbReference type="GO" id="GO:0016616">
    <property type="term" value="F:oxidoreductase activity, acting on the CH-OH group of donors, NAD or NADP as acceptor"/>
    <property type="evidence" value="ECO:0007669"/>
    <property type="project" value="TreeGrafter"/>
</dbReference>
<dbReference type="OrthoDB" id="37659at2759"/>
<dbReference type="PROSITE" id="PS00061">
    <property type="entry name" value="ADH_SHORT"/>
    <property type="match status" value="1"/>
</dbReference>
<sequence>MEPGSLHGITALVTGGASGLGHAIAVKFLEEGGNVVICDVNNDRLQHLEEEWNKDAKYTGRSLLLQTDVTDESSVNKLMAEIVARFGRLDILVNNAGIMDKFDPVGSCDKTVWDRVLAVNLTGPFITSKAAVNQMEAQEPAGGIIINIGSNSSYQGLFAGAAYTVSKHGIMGLTKNTAGFYGPKGIYSMALLLGGMETNISDAFAAGFNQEAMKRTFAAHPGFVMGETSIGVDHVANYCAFLANRDMAATANGSCIVLNKNWPVA</sequence>
<dbReference type="GO" id="GO:0006633">
    <property type="term" value="P:fatty acid biosynthetic process"/>
    <property type="evidence" value="ECO:0007669"/>
    <property type="project" value="TreeGrafter"/>
</dbReference>
<dbReference type="Gene3D" id="3.40.50.720">
    <property type="entry name" value="NAD(P)-binding Rossmann-like Domain"/>
    <property type="match status" value="1"/>
</dbReference>
<dbReference type="GO" id="GO:0048038">
    <property type="term" value="F:quinone binding"/>
    <property type="evidence" value="ECO:0007669"/>
    <property type="project" value="TreeGrafter"/>
</dbReference>
<dbReference type="STRING" id="913774.A0A0C3C6X1"/>
<keyword evidence="5" id="KW-1185">Reference proteome</keyword>
<dbReference type="AlphaFoldDB" id="A0A0C3C6X1"/>
<dbReference type="InterPro" id="IPR020904">
    <property type="entry name" value="Sc_DH/Rdtase_CS"/>
</dbReference>
<evidence type="ECO:0000313" key="5">
    <source>
        <dbReference type="Proteomes" id="UP000054321"/>
    </source>
</evidence>
<dbReference type="FunFam" id="3.40.50.720:FF:000084">
    <property type="entry name" value="Short-chain dehydrogenase reductase"/>
    <property type="match status" value="1"/>
</dbReference>
<dbReference type="PRINTS" id="PR00081">
    <property type="entry name" value="GDHRDH"/>
</dbReference>
<gene>
    <name evidence="4" type="ORF">OIDMADRAFT_45585</name>
</gene>
<accession>A0A0C3C6X1</accession>
<dbReference type="Proteomes" id="UP000054321">
    <property type="component" value="Unassembled WGS sequence"/>
</dbReference>
<dbReference type="HOGENOM" id="CLU_010194_1_0_1"/>
<dbReference type="PANTHER" id="PTHR42760:SF127">
    <property type="entry name" value="3-KETOACYL-ACYL CARRIER PROTEIN REDUCTASE-RELATED"/>
    <property type="match status" value="1"/>
</dbReference>
<dbReference type="InterPro" id="IPR036291">
    <property type="entry name" value="NAD(P)-bd_dom_sf"/>
</dbReference>
<dbReference type="PANTHER" id="PTHR42760">
    <property type="entry name" value="SHORT-CHAIN DEHYDROGENASES/REDUCTASES FAMILY MEMBER"/>
    <property type="match status" value="1"/>
</dbReference>
<keyword evidence="2" id="KW-0521">NADP</keyword>
<proteinExistence type="inferred from homology"/>
<reference evidence="5" key="2">
    <citation type="submission" date="2015-01" db="EMBL/GenBank/DDBJ databases">
        <title>Evolutionary Origins and Diversification of the Mycorrhizal Mutualists.</title>
        <authorList>
            <consortium name="DOE Joint Genome Institute"/>
            <consortium name="Mycorrhizal Genomics Consortium"/>
            <person name="Kohler A."/>
            <person name="Kuo A."/>
            <person name="Nagy L.G."/>
            <person name="Floudas D."/>
            <person name="Copeland A."/>
            <person name="Barry K.W."/>
            <person name="Cichocki N."/>
            <person name="Veneault-Fourrey C."/>
            <person name="LaButti K."/>
            <person name="Lindquist E.A."/>
            <person name="Lipzen A."/>
            <person name="Lundell T."/>
            <person name="Morin E."/>
            <person name="Murat C."/>
            <person name="Riley R."/>
            <person name="Ohm R."/>
            <person name="Sun H."/>
            <person name="Tunlid A."/>
            <person name="Henrissat B."/>
            <person name="Grigoriev I.V."/>
            <person name="Hibbett D.S."/>
            <person name="Martin F."/>
        </authorList>
    </citation>
    <scope>NUCLEOTIDE SEQUENCE [LARGE SCALE GENOMIC DNA]</scope>
    <source>
        <strain evidence="5">Zn</strain>
    </source>
</reference>
<dbReference type="InterPro" id="IPR002347">
    <property type="entry name" value="SDR_fam"/>
</dbReference>
<dbReference type="PRINTS" id="PR00080">
    <property type="entry name" value="SDRFAMILY"/>
</dbReference>
<dbReference type="GO" id="GO:0009688">
    <property type="term" value="P:abscisic acid biosynthetic process"/>
    <property type="evidence" value="ECO:0007669"/>
    <property type="project" value="UniProtKB-ARBA"/>
</dbReference>
<evidence type="ECO:0000256" key="2">
    <source>
        <dbReference type="ARBA" id="ARBA00022857"/>
    </source>
</evidence>
<evidence type="ECO:0000256" key="1">
    <source>
        <dbReference type="ARBA" id="ARBA00006484"/>
    </source>
</evidence>
<evidence type="ECO:0000256" key="3">
    <source>
        <dbReference type="RuleBase" id="RU000363"/>
    </source>
</evidence>
<evidence type="ECO:0000313" key="4">
    <source>
        <dbReference type="EMBL" id="KIM94618.1"/>
    </source>
</evidence>
<dbReference type="Pfam" id="PF00106">
    <property type="entry name" value="adh_short"/>
    <property type="match status" value="1"/>
</dbReference>
<dbReference type="EMBL" id="KN832889">
    <property type="protein sequence ID" value="KIM94618.1"/>
    <property type="molecule type" value="Genomic_DNA"/>
</dbReference>